<feature type="region of interest" description="Disordered" evidence="1">
    <location>
        <begin position="88"/>
        <end position="110"/>
    </location>
</feature>
<dbReference type="HOGENOM" id="CLU_875592_0_0_1"/>
<evidence type="ECO:0000313" key="2">
    <source>
        <dbReference type="EnsemblProtists" id="EOD22151"/>
    </source>
</evidence>
<feature type="region of interest" description="Disordered" evidence="1">
    <location>
        <begin position="286"/>
        <end position="318"/>
    </location>
</feature>
<reference evidence="3" key="1">
    <citation type="journal article" date="2013" name="Nature">
        <title>Pan genome of the phytoplankton Emiliania underpins its global distribution.</title>
        <authorList>
            <person name="Read B.A."/>
            <person name="Kegel J."/>
            <person name="Klute M.J."/>
            <person name="Kuo A."/>
            <person name="Lefebvre S.C."/>
            <person name="Maumus F."/>
            <person name="Mayer C."/>
            <person name="Miller J."/>
            <person name="Monier A."/>
            <person name="Salamov A."/>
            <person name="Young J."/>
            <person name="Aguilar M."/>
            <person name="Claverie J.M."/>
            <person name="Frickenhaus S."/>
            <person name="Gonzalez K."/>
            <person name="Herman E.K."/>
            <person name="Lin Y.C."/>
            <person name="Napier J."/>
            <person name="Ogata H."/>
            <person name="Sarno A.F."/>
            <person name="Shmutz J."/>
            <person name="Schroeder D."/>
            <person name="de Vargas C."/>
            <person name="Verret F."/>
            <person name="von Dassow P."/>
            <person name="Valentin K."/>
            <person name="Van de Peer Y."/>
            <person name="Wheeler G."/>
            <person name="Dacks J.B."/>
            <person name="Delwiche C.F."/>
            <person name="Dyhrman S.T."/>
            <person name="Glockner G."/>
            <person name="John U."/>
            <person name="Richards T."/>
            <person name="Worden A.Z."/>
            <person name="Zhang X."/>
            <person name="Grigoriev I.V."/>
            <person name="Allen A.E."/>
            <person name="Bidle K."/>
            <person name="Borodovsky M."/>
            <person name="Bowler C."/>
            <person name="Brownlee C."/>
            <person name="Cock J.M."/>
            <person name="Elias M."/>
            <person name="Gladyshev V.N."/>
            <person name="Groth M."/>
            <person name="Guda C."/>
            <person name="Hadaegh A."/>
            <person name="Iglesias-Rodriguez M.D."/>
            <person name="Jenkins J."/>
            <person name="Jones B.M."/>
            <person name="Lawson T."/>
            <person name="Leese F."/>
            <person name="Lindquist E."/>
            <person name="Lobanov A."/>
            <person name="Lomsadze A."/>
            <person name="Malik S.B."/>
            <person name="Marsh M.E."/>
            <person name="Mackinder L."/>
            <person name="Mock T."/>
            <person name="Mueller-Roeber B."/>
            <person name="Pagarete A."/>
            <person name="Parker M."/>
            <person name="Probert I."/>
            <person name="Quesneville H."/>
            <person name="Raines C."/>
            <person name="Rensing S.A."/>
            <person name="Riano-Pachon D.M."/>
            <person name="Richier S."/>
            <person name="Rokitta S."/>
            <person name="Shiraiwa Y."/>
            <person name="Soanes D.M."/>
            <person name="van der Giezen M."/>
            <person name="Wahlund T.M."/>
            <person name="Williams B."/>
            <person name="Wilson W."/>
            <person name="Wolfe G."/>
            <person name="Wurch L.L."/>
        </authorList>
    </citation>
    <scope>NUCLEOTIDE SEQUENCE</scope>
</reference>
<feature type="compositionally biased region" description="Polar residues" evidence="1">
    <location>
        <begin position="289"/>
        <end position="301"/>
    </location>
</feature>
<evidence type="ECO:0000256" key="1">
    <source>
        <dbReference type="SAM" id="MobiDB-lite"/>
    </source>
</evidence>
<evidence type="ECO:0000313" key="3">
    <source>
        <dbReference type="Proteomes" id="UP000013827"/>
    </source>
</evidence>
<dbReference type="EnsemblProtists" id="EOD22151">
    <property type="protein sequence ID" value="EOD22151"/>
    <property type="gene ID" value="EMIHUDRAFT_207278"/>
</dbReference>
<accession>A0A0D3JF66</accession>
<organism evidence="2 3">
    <name type="scientific">Emiliania huxleyi (strain CCMP1516)</name>
    <dbReference type="NCBI Taxonomy" id="280463"/>
    <lineage>
        <taxon>Eukaryota</taxon>
        <taxon>Haptista</taxon>
        <taxon>Haptophyta</taxon>
        <taxon>Prymnesiophyceae</taxon>
        <taxon>Isochrysidales</taxon>
        <taxon>Noelaerhabdaceae</taxon>
        <taxon>Emiliania</taxon>
    </lineage>
</organism>
<keyword evidence="3" id="KW-1185">Reference proteome</keyword>
<dbReference type="PaxDb" id="2903-EOD22151"/>
<dbReference type="AlphaFoldDB" id="A0A0D3JF66"/>
<feature type="region of interest" description="Disordered" evidence="1">
    <location>
        <begin position="1"/>
        <end position="58"/>
    </location>
</feature>
<evidence type="ECO:0008006" key="4">
    <source>
        <dbReference type="Google" id="ProtNLM"/>
    </source>
</evidence>
<name>A0A0D3JF66_EMIH1</name>
<dbReference type="RefSeq" id="XP_005774580.1">
    <property type="nucleotide sequence ID" value="XM_005774523.1"/>
</dbReference>
<protein>
    <recommendedName>
        <fullName evidence="4">Fanconi-associated nuclease</fullName>
    </recommendedName>
</protein>
<sequence>MLSKKKKKAPLPPPARSPKQKVQTKLSWPAGVRSPGLAERPQNTGASGETAAPLVPVPVGEPAPIVEALSPGMSPEQPIRWNFCDPQKKRRQRLAAEPGAESGGVSASSPSLLDCMRREALETADAADAAEADEGEMALPMAGLHLRLEDEWADTPARQGDRVHVIGSLRGCGCGGALHWSHLPELLMLQSESPDRCPDAAKELRQELRQASTEDETTLGRAAVPLAPNHGQQARAMGGGVVASEHALTSYTFGLKGTLDAVLSAELDSPGGCGASRALLPFELKTGRRTPSNSNDHQAGQPTPAGRRFVPPSPGGLV</sequence>
<proteinExistence type="predicted"/>
<dbReference type="Proteomes" id="UP000013827">
    <property type="component" value="Unassembled WGS sequence"/>
</dbReference>
<dbReference type="GeneID" id="17267698"/>
<dbReference type="KEGG" id="ehx:EMIHUDRAFT_207278"/>
<reference evidence="2" key="2">
    <citation type="submission" date="2024-10" db="UniProtKB">
        <authorList>
            <consortium name="EnsemblProtists"/>
        </authorList>
    </citation>
    <scope>IDENTIFICATION</scope>
</reference>